<dbReference type="SUPFAM" id="SSF50978">
    <property type="entry name" value="WD40 repeat-like"/>
    <property type="match status" value="2"/>
</dbReference>
<gene>
    <name evidence="3" type="primary">RAV1</name>
    <name evidence="3" type="ORF">VNI00_001760</name>
</gene>
<evidence type="ECO:0000313" key="4">
    <source>
        <dbReference type="Proteomes" id="UP001383192"/>
    </source>
</evidence>
<dbReference type="PANTHER" id="PTHR13950:SF9">
    <property type="entry name" value="RABCONNECTIN-3A"/>
    <property type="match status" value="1"/>
</dbReference>
<dbReference type="GO" id="GO:0043291">
    <property type="term" value="C:RAVE complex"/>
    <property type="evidence" value="ECO:0007669"/>
    <property type="project" value="TreeGrafter"/>
</dbReference>
<feature type="domain" description="RAVE complex protein Rav1 C-terminal" evidence="2">
    <location>
        <begin position="602"/>
        <end position="1248"/>
    </location>
</feature>
<name>A0AAW0E4U9_9AGAR</name>
<dbReference type="EMBL" id="JAYKXP010000004">
    <property type="protein sequence ID" value="KAK7059134.1"/>
    <property type="molecule type" value="Genomic_DNA"/>
</dbReference>
<evidence type="ECO:0000313" key="3">
    <source>
        <dbReference type="EMBL" id="KAK7059134.1"/>
    </source>
</evidence>
<sequence>MLSLQRAFPGNPKGPIHQILLQTQSLLLYPTADAVVILDAESLSLIRVLAFWEAFPGVTGEISCISVDRGMKIIVAAMGNRIASWSLSGVQSDTWRIHSSLVLPQGQLVTALDSKSGLLAVGTKQGLSVYTLILENDLPTWSPKWNSSLKETPIRARFAPSLAHIASTTKIDNAVRIYSTTTGRQIQVIPHPRPVNDFSWRYSQASSRDDLILYTITADATLRIFLPVLDSPQYLQLHASIDLFSSIPHNLVATQREYQTSSVFWLDRQVLSQSLQQLVPKEKGDHEGASIRRLRDIKEEAWDLFFRVAGDGSIVLTAVANIDRRPPTLLKHFTLQHTPPLLPSKPPGYLYILPNHKNPTQITLVTTPPLASYALSLSEFCDAKPNGLNCFAKQPERVPTEEATISTLIRTPEGTGVGVIRRNGGGDSWTLDHGSSNLLRREAWESADHVVVLDRGDTFATFSKLYSTLTLHTQPPATLDLPQITSLFTLPSNSGHDSIIGVTDDLSIVHVDIESNPSSAAGESPLRLILHSHDRLPVSFSPSTMIIPVDPMAWGQHHPWVEYDALLSISESGELAFWRPDKQKGMQSTPKTSNGPRSLCNEWRCTGRVKTARRDIKKARCSSAKKTALVTATSDGQELTIWDSKESEFASGMECCRTFKDTVNDLDWSSTPDVQSILAVGFLHHVELICQQRMTYFDDAPGWSTCYRIDIGNFIPYQISDSIWLAGGSLLIGAGHQMLLYDSCVSDKEGPPESLFDYVTRQNGPLPDYHPQMLLQCLLWDKVELVKDIIVNLSKNLASSSTSTWQSWPMIPAERFFSKDHRQDKVSSHKKRYTGLFNGPEIKDDEEDGFCRPLVTQLLEKLETDPLPHLTPNEHAHLLVLIQTTLEIDEQRRALDSNGLRYLTSMRSFYILNRLASSPASPESQGVVPRGSVKRERLRYRDMIWGFHSESQELLLNASAAACNGKMCWADARALGLALWLTSIDSMKSQFEAIARNEYMVGDARDPTTCSLFYFALGKVKLVHGLWRQASWHREQAVMLKFLSNDFTQARWRTAALKNAFALLGKQRFGNVRPIFPRGRKSELLLIEYAAAFFLLGDSLKDAVNVCVKQLNDFQLAVAIARIVEQSNDGPVLRSILNNNVLPLAFREGNRWLASWAFWLLHRRDLSVRVLVSPLQELVSILDVPVTNIGEPHYDDPSLALLFSQLRSKTLQAAKGNSEISGRMEFNFVLQIARVFCRMGCHVLALDLVRSWTFDHPLIHEKEKNADPLPPSPTSTRRSLFSNHRRRSSIMIDMDIPSEPPTRRASPERRPTPIPEEPIKDESDLFARKAGLGSLIQSAKQDVKVPEFDMNAFF</sequence>
<dbReference type="InterPro" id="IPR015943">
    <property type="entry name" value="WD40/YVTN_repeat-like_dom_sf"/>
</dbReference>
<evidence type="ECO:0000259" key="2">
    <source>
        <dbReference type="Pfam" id="PF12234"/>
    </source>
</evidence>
<dbReference type="GO" id="GO:0007035">
    <property type="term" value="P:vacuolar acidification"/>
    <property type="evidence" value="ECO:0007669"/>
    <property type="project" value="TreeGrafter"/>
</dbReference>
<dbReference type="InterPro" id="IPR052208">
    <property type="entry name" value="DmX-like/RAVE_component"/>
</dbReference>
<accession>A0AAW0E4U9</accession>
<feature type="compositionally biased region" description="Basic and acidic residues" evidence="1">
    <location>
        <begin position="1301"/>
        <end position="1323"/>
    </location>
</feature>
<dbReference type="Proteomes" id="UP001383192">
    <property type="component" value="Unassembled WGS sequence"/>
</dbReference>
<comment type="caution">
    <text evidence="3">The sequence shown here is derived from an EMBL/GenBank/DDBJ whole genome shotgun (WGS) entry which is preliminary data.</text>
</comment>
<organism evidence="3 4">
    <name type="scientific">Paramarasmius palmivorus</name>
    <dbReference type="NCBI Taxonomy" id="297713"/>
    <lineage>
        <taxon>Eukaryota</taxon>
        <taxon>Fungi</taxon>
        <taxon>Dikarya</taxon>
        <taxon>Basidiomycota</taxon>
        <taxon>Agaricomycotina</taxon>
        <taxon>Agaricomycetes</taxon>
        <taxon>Agaricomycetidae</taxon>
        <taxon>Agaricales</taxon>
        <taxon>Marasmiineae</taxon>
        <taxon>Marasmiaceae</taxon>
        <taxon>Paramarasmius</taxon>
    </lineage>
</organism>
<dbReference type="Gene3D" id="2.130.10.10">
    <property type="entry name" value="YVTN repeat-like/Quinoprotein amine dehydrogenase"/>
    <property type="match status" value="2"/>
</dbReference>
<proteinExistence type="predicted"/>
<feature type="region of interest" description="Disordered" evidence="1">
    <location>
        <begin position="1262"/>
        <end position="1323"/>
    </location>
</feature>
<dbReference type="InterPro" id="IPR022033">
    <property type="entry name" value="Rav1p_C"/>
</dbReference>
<dbReference type="PANTHER" id="PTHR13950">
    <property type="entry name" value="RABCONNECTIN-RELATED"/>
    <property type="match status" value="1"/>
</dbReference>
<reference evidence="3 4" key="1">
    <citation type="submission" date="2024-01" db="EMBL/GenBank/DDBJ databases">
        <title>A draft genome for a cacao thread blight-causing isolate of Paramarasmius palmivorus.</title>
        <authorList>
            <person name="Baruah I.K."/>
            <person name="Bukari Y."/>
            <person name="Amoako-Attah I."/>
            <person name="Meinhardt L.W."/>
            <person name="Bailey B.A."/>
            <person name="Cohen S.P."/>
        </authorList>
    </citation>
    <scope>NUCLEOTIDE SEQUENCE [LARGE SCALE GENOMIC DNA]</scope>
    <source>
        <strain evidence="3 4">GH-12</strain>
    </source>
</reference>
<protein>
    <submittedName>
        <fullName evidence="3">Regulator of (H+)-ATPase in vacuolar membrane</fullName>
    </submittedName>
</protein>
<dbReference type="InterPro" id="IPR036322">
    <property type="entry name" value="WD40_repeat_dom_sf"/>
</dbReference>
<dbReference type="Pfam" id="PF12234">
    <property type="entry name" value="Rav1p_C"/>
    <property type="match status" value="1"/>
</dbReference>
<keyword evidence="4" id="KW-1185">Reference proteome</keyword>
<evidence type="ECO:0000256" key="1">
    <source>
        <dbReference type="SAM" id="MobiDB-lite"/>
    </source>
</evidence>